<evidence type="ECO:0000313" key="2">
    <source>
        <dbReference type="Proteomes" id="UP000199024"/>
    </source>
</evidence>
<keyword evidence="2" id="KW-1185">Reference proteome</keyword>
<proteinExistence type="predicted"/>
<dbReference type="EMBL" id="FOZL01000001">
    <property type="protein sequence ID" value="SFS08757.1"/>
    <property type="molecule type" value="Genomic_DNA"/>
</dbReference>
<accession>A0A1I6LZ86</accession>
<reference evidence="1 2" key="1">
    <citation type="submission" date="2016-10" db="EMBL/GenBank/DDBJ databases">
        <authorList>
            <person name="de Groot N.N."/>
        </authorList>
    </citation>
    <scope>NUCLEOTIDE SEQUENCE [LARGE SCALE GENOMIC DNA]</scope>
    <source>
        <strain evidence="1 2">DSM 21001</strain>
    </source>
</reference>
<dbReference type="AlphaFoldDB" id="A0A1I6LZ86"/>
<dbReference type="Proteomes" id="UP000199024">
    <property type="component" value="Unassembled WGS sequence"/>
</dbReference>
<sequence length="47" mass="5611">MNLRLYHINRQFDLLSIRAARCKSGQCRDSLLRRIECLNVAHHFILD</sequence>
<gene>
    <name evidence="1" type="ORF">SAMN05421771_1531</name>
</gene>
<organism evidence="1 2">
    <name type="scientific">Granulicella pectinivorans</name>
    <dbReference type="NCBI Taxonomy" id="474950"/>
    <lineage>
        <taxon>Bacteria</taxon>
        <taxon>Pseudomonadati</taxon>
        <taxon>Acidobacteriota</taxon>
        <taxon>Terriglobia</taxon>
        <taxon>Terriglobales</taxon>
        <taxon>Acidobacteriaceae</taxon>
        <taxon>Granulicella</taxon>
    </lineage>
</organism>
<name>A0A1I6LZ86_9BACT</name>
<protein>
    <submittedName>
        <fullName evidence="1">Uncharacterized protein</fullName>
    </submittedName>
</protein>
<evidence type="ECO:0000313" key="1">
    <source>
        <dbReference type="EMBL" id="SFS08757.1"/>
    </source>
</evidence>
<dbReference type="RefSeq" id="WP_175528917.1">
    <property type="nucleotide sequence ID" value="NZ_FOZL01000001.1"/>
</dbReference>